<evidence type="ECO:0000256" key="3">
    <source>
        <dbReference type="ARBA" id="ARBA00022989"/>
    </source>
</evidence>
<keyword evidence="9" id="KW-1185">Reference proteome</keyword>
<evidence type="ECO:0000313" key="8">
    <source>
        <dbReference type="EMBL" id="EEK17597.1"/>
    </source>
</evidence>
<feature type="domain" description="GYF" evidence="7">
    <location>
        <begin position="4"/>
        <end position="49"/>
    </location>
</feature>
<dbReference type="Pfam" id="PF14237">
    <property type="entry name" value="GYF_2"/>
    <property type="match status" value="1"/>
</dbReference>
<proteinExistence type="predicted"/>
<feature type="transmembrane region" description="Helical" evidence="6">
    <location>
        <begin position="145"/>
        <end position="174"/>
    </location>
</feature>
<comment type="caution">
    <text evidence="8">The sequence shown here is derived from an EMBL/GenBank/DDBJ whole genome shotgun (WGS) entry which is preliminary data.</text>
</comment>
<evidence type="ECO:0000313" key="9">
    <source>
        <dbReference type="Proteomes" id="UP000003303"/>
    </source>
</evidence>
<dbReference type="Pfam" id="PF04505">
    <property type="entry name" value="CD225"/>
    <property type="match status" value="1"/>
</dbReference>
<keyword evidence="2 6" id="KW-0812">Transmembrane</keyword>
<name>C2M9N9_9PORP</name>
<sequence length="177" mass="19024">MKQYYLVINGEKSGPFTIDQLTTQQVTPQTPVWTEGMSDWVPAQQVAELSSLFASQAPIPEASQPTATPQAPAYNAAPAYGNPQPQAPNTQVVPPNYLVWSILVTLFCCIPGGVVAIVYSTQVSSRFQQGDYAGANESSRNARKWVIISAIAAAAVWVIYFIILAVTGASILALSQY</sequence>
<accession>C2M9N9</accession>
<evidence type="ECO:0000256" key="6">
    <source>
        <dbReference type="SAM" id="Phobius"/>
    </source>
</evidence>
<dbReference type="InterPro" id="IPR051423">
    <property type="entry name" value="CD225/Dispanin"/>
</dbReference>
<dbReference type="AlphaFoldDB" id="C2M9N9"/>
<feature type="transmembrane region" description="Helical" evidence="6">
    <location>
        <begin position="97"/>
        <end position="119"/>
    </location>
</feature>
<dbReference type="OrthoDB" id="9815705at2"/>
<feature type="region of interest" description="Disordered" evidence="5">
    <location>
        <begin position="61"/>
        <end position="80"/>
    </location>
</feature>
<dbReference type="STRING" id="596327.PORUE0001_0189"/>
<evidence type="ECO:0000256" key="1">
    <source>
        <dbReference type="ARBA" id="ARBA00004370"/>
    </source>
</evidence>
<evidence type="ECO:0000256" key="5">
    <source>
        <dbReference type="SAM" id="MobiDB-lite"/>
    </source>
</evidence>
<feature type="compositionally biased region" description="Low complexity" evidence="5">
    <location>
        <begin position="64"/>
        <end position="80"/>
    </location>
</feature>
<dbReference type="PANTHER" id="PTHR14948:SF44">
    <property type="entry name" value="PROLINE-RICH TRANSMEMBRANE PROTEIN 1-LIKE"/>
    <property type="match status" value="1"/>
</dbReference>
<organism evidence="8 9">
    <name type="scientific">Porphyromonas uenonis 60-3</name>
    <dbReference type="NCBI Taxonomy" id="596327"/>
    <lineage>
        <taxon>Bacteria</taxon>
        <taxon>Pseudomonadati</taxon>
        <taxon>Bacteroidota</taxon>
        <taxon>Bacteroidia</taxon>
        <taxon>Bacteroidales</taxon>
        <taxon>Porphyromonadaceae</taxon>
        <taxon>Porphyromonas</taxon>
    </lineage>
</organism>
<gene>
    <name evidence="8" type="ORF">PORUE0001_0189</name>
</gene>
<keyword evidence="4 6" id="KW-0472">Membrane</keyword>
<dbReference type="InterPro" id="IPR007593">
    <property type="entry name" value="CD225/Dispanin_fam"/>
</dbReference>
<dbReference type="EMBL" id="ACLR01000034">
    <property type="protein sequence ID" value="EEK17597.1"/>
    <property type="molecule type" value="Genomic_DNA"/>
</dbReference>
<dbReference type="GO" id="GO:0016020">
    <property type="term" value="C:membrane"/>
    <property type="evidence" value="ECO:0007669"/>
    <property type="project" value="UniProtKB-SubCell"/>
</dbReference>
<evidence type="ECO:0000256" key="2">
    <source>
        <dbReference type="ARBA" id="ARBA00022692"/>
    </source>
</evidence>
<comment type="subcellular location">
    <subcellularLocation>
        <location evidence="1">Membrane</location>
    </subcellularLocation>
</comment>
<dbReference type="PANTHER" id="PTHR14948">
    <property type="entry name" value="NG5"/>
    <property type="match status" value="1"/>
</dbReference>
<dbReference type="Proteomes" id="UP000003303">
    <property type="component" value="Unassembled WGS sequence"/>
</dbReference>
<evidence type="ECO:0000259" key="7">
    <source>
        <dbReference type="Pfam" id="PF14237"/>
    </source>
</evidence>
<dbReference type="RefSeq" id="WP_007364632.1">
    <property type="nucleotide sequence ID" value="NZ_ACLR01000034.1"/>
</dbReference>
<dbReference type="eggNOG" id="COG4640">
    <property type="taxonomic scope" value="Bacteria"/>
</dbReference>
<protein>
    <submittedName>
        <fullName evidence="8">Interferon-induced transmembrane protein</fullName>
    </submittedName>
</protein>
<keyword evidence="3 6" id="KW-1133">Transmembrane helix</keyword>
<evidence type="ECO:0000256" key="4">
    <source>
        <dbReference type="ARBA" id="ARBA00023136"/>
    </source>
</evidence>
<dbReference type="InterPro" id="IPR025640">
    <property type="entry name" value="GYF_2"/>
</dbReference>
<reference evidence="8 9" key="1">
    <citation type="submission" date="2009-04" db="EMBL/GenBank/DDBJ databases">
        <authorList>
            <person name="Sebastian Y."/>
            <person name="Madupu R."/>
            <person name="Durkin A.S."/>
            <person name="Torralba M."/>
            <person name="Methe B."/>
            <person name="Sutton G.G."/>
            <person name="Strausberg R.L."/>
            <person name="Nelson K.E."/>
        </authorList>
    </citation>
    <scope>NUCLEOTIDE SEQUENCE [LARGE SCALE GENOMIC DNA]</scope>
    <source>
        <strain evidence="8 9">60-3</strain>
    </source>
</reference>